<dbReference type="GO" id="GO:0005975">
    <property type="term" value="P:carbohydrate metabolic process"/>
    <property type="evidence" value="ECO:0007669"/>
    <property type="project" value="InterPro"/>
</dbReference>
<dbReference type="Gene3D" id="3.90.550.10">
    <property type="entry name" value="Spore Coat Polysaccharide Biosynthesis Protein SpsA, Chain A"/>
    <property type="match status" value="1"/>
</dbReference>
<dbReference type="Pfam" id="PF12804">
    <property type="entry name" value="NTP_transf_3"/>
    <property type="match status" value="1"/>
</dbReference>
<dbReference type="Pfam" id="PF02879">
    <property type="entry name" value="PGM_PMM_II"/>
    <property type="match status" value="1"/>
</dbReference>
<keyword evidence="5" id="KW-0460">Magnesium</keyword>
<dbReference type="InterPro" id="IPR025877">
    <property type="entry name" value="MobA-like_NTP_Trfase"/>
</dbReference>
<dbReference type="EMBL" id="CP159290">
    <property type="protein sequence ID" value="XCH30661.1"/>
    <property type="molecule type" value="Genomic_DNA"/>
</dbReference>
<gene>
    <name evidence="13" type="ORF">ABRQ22_02965</name>
</gene>
<dbReference type="RefSeq" id="WP_353708517.1">
    <property type="nucleotide sequence ID" value="NZ_CP159290.1"/>
</dbReference>
<evidence type="ECO:0000256" key="5">
    <source>
        <dbReference type="ARBA" id="ARBA00022842"/>
    </source>
</evidence>
<feature type="region of interest" description="Disordered" evidence="7">
    <location>
        <begin position="1"/>
        <end position="23"/>
    </location>
</feature>
<keyword evidence="6" id="KW-0413">Isomerase</keyword>
<evidence type="ECO:0000259" key="8">
    <source>
        <dbReference type="Pfam" id="PF00408"/>
    </source>
</evidence>
<dbReference type="InterPro" id="IPR005846">
    <property type="entry name" value="A-D-PHexomutase_a/b/a-III"/>
</dbReference>
<evidence type="ECO:0000256" key="2">
    <source>
        <dbReference type="ARBA" id="ARBA00010231"/>
    </source>
</evidence>
<evidence type="ECO:0000313" key="13">
    <source>
        <dbReference type="EMBL" id="XCH30661.1"/>
    </source>
</evidence>
<dbReference type="InterPro" id="IPR005843">
    <property type="entry name" value="A-D-PHexomutase_C"/>
</dbReference>
<evidence type="ECO:0000259" key="10">
    <source>
        <dbReference type="Pfam" id="PF02879"/>
    </source>
</evidence>
<dbReference type="InterPro" id="IPR005844">
    <property type="entry name" value="A-D-PHexomutase_a/b/a-I"/>
</dbReference>
<dbReference type="SUPFAM" id="SSF53738">
    <property type="entry name" value="Phosphoglucomutase, first 3 domains"/>
    <property type="match status" value="2"/>
</dbReference>
<feature type="domain" description="Alpha-D-phosphohexomutase alpha/beta/alpha" evidence="10">
    <location>
        <begin position="435"/>
        <end position="538"/>
    </location>
</feature>
<sequence>MTATTPAKPSATTPRPRGGAHSRTARAAVVLAAGHDAASRDLLSQPLGSATVVELAVANVRRVVDASRIVVVVAPDDPTVRELLGEDVVYVEQEAPLGTGDAVLAARGAVASVLGLGVDEPVLVAYADTPLLRSESLLGLLTRHTLTGADLTLLSAVVDDPDGYGRVVRAEGEITAILESSEAGDVAEPRTEINVGAYVAAPRLLFGELERMASDGEHRLTELARRVIGAGKRISSYRIVDVDEVRGINTPDELAQAADIVLKRLFVPKKNTDTKIVFGTGGWRAVIGEGYTLANVRRLCQAIANETIRRGLDGKGVVIGGDRRFLSRESAIAAAEVFAGNNIAVTLLPDDVPTPLVTFAAPYLGAAYGIIVTSSHNPPEWNGMKVFRQDGSLPLDDETDRYQDEANALSVDDVITLDIDVARRTGVVVDRSLTDPYVDAIEKIIDVEAVRGSDLQVVVDPMYGTSQLTLGTILSDMRVRSEFIHAAHNPLFGGVAPAPDLQRLSTLVTMIQQGGGRYDLGMATDGDSDRIGIVDETGEYISTNDLLLLLYWYLHEVRGEKGGVVRNLATTHLLDRLAAHFGEESREVKVGFKHVTAGMEEIGAVLGGESSGGLTIRGWILGKDGIFACALVAEMLARTGKRISELRAMIYEITGRLYTLEAGVPATPEMRVEVPRRLEAEPLTHVGPYPVVSVSHLDGTKILLENDNWALLRFSGTEPVLRMFVEADSPEKAAELLEWLQGFVTAGV</sequence>
<dbReference type="GO" id="GO:0016779">
    <property type="term" value="F:nucleotidyltransferase activity"/>
    <property type="evidence" value="ECO:0007669"/>
    <property type="project" value="UniProtKB-ARBA"/>
</dbReference>
<dbReference type="Gene3D" id="3.30.310.50">
    <property type="entry name" value="Alpha-D-phosphohexomutase, C-terminal domain"/>
    <property type="match status" value="1"/>
</dbReference>
<keyword evidence="13" id="KW-0808">Transferase</keyword>
<dbReference type="InterPro" id="IPR036900">
    <property type="entry name" value="A-D-PHexomutase_C_sf"/>
</dbReference>
<dbReference type="SUPFAM" id="SSF55957">
    <property type="entry name" value="Phosphoglucomutase, C-terminal domain"/>
    <property type="match status" value="1"/>
</dbReference>
<proteinExistence type="inferred from homology"/>
<keyword evidence="3" id="KW-0597">Phosphoprotein</keyword>
<feature type="domain" description="Alpha-D-phosphohexomutase alpha/beta/alpha" evidence="9">
    <location>
        <begin position="276"/>
        <end position="401"/>
    </location>
</feature>
<comment type="cofactor">
    <cofactor evidence="1">
        <name>Mg(2+)</name>
        <dbReference type="ChEBI" id="CHEBI:18420"/>
    </cofactor>
</comment>
<dbReference type="Pfam" id="PF02878">
    <property type="entry name" value="PGM_PMM_I"/>
    <property type="match status" value="1"/>
</dbReference>
<evidence type="ECO:0000256" key="4">
    <source>
        <dbReference type="ARBA" id="ARBA00022723"/>
    </source>
</evidence>
<dbReference type="Pfam" id="PF02880">
    <property type="entry name" value="PGM_PMM_III"/>
    <property type="match status" value="1"/>
</dbReference>
<dbReference type="PRINTS" id="PR00509">
    <property type="entry name" value="PGMPMM"/>
</dbReference>
<reference evidence="13" key="1">
    <citation type="submission" date="2024-06" db="EMBL/GenBank/DDBJ databases">
        <title>Complete genome sequence of the cellulolytic actinobacterium, Cellulosimicrobium ES-005.</title>
        <authorList>
            <person name="Matthews C.T."/>
            <person name="Underwood K.D."/>
            <person name="Ghanchi K.M."/>
            <person name="Fields S.D."/>
            <person name="Gardner S.G."/>
        </authorList>
    </citation>
    <scope>NUCLEOTIDE SEQUENCE</scope>
    <source>
        <strain evidence="13">ES-005</strain>
    </source>
</reference>
<evidence type="ECO:0000259" key="12">
    <source>
        <dbReference type="Pfam" id="PF12804"/>
    </source>
</evidence>
<organism evidence="13">
    <name type="scientific">Cellulosimicrobium sp. ES-005</name>
    <dbReference type="NCBI Taxonomy" id="3163031"/>
    <lineage>
        <taxon>Bacteria</taxon>
        <taxon>Bacillati</taxon>
        <taxon>Actinomycetota</taxon>
        <taxon>Actinomycetes</taxon>
        <taxon>Micrococcales</taxon>
        <taxon>Promicromonosporaceae</taxon>
        <taxon>Cellulosimicrobium</taxon>
    </lineage>
</organism>
<accession>A0AAU8G3M0</accession>
<dbReference type="InterPro" id="IPR029044">
    <property type="entry name" value="Nucleotide-diphossugar_trans"/>
</dbReference>
<dbReference type="SUPFAM" id="SSF53448">
    <property type="entry name" value="Nucleotide-diphospho-sugar transferases"/>
    <property type="match status" value="1"/>
</dbReference>
<feature type="domain" description="Alpha-D-phosphohexomutase C-terminal" evidence="8">
    <location>
        <begin position="671"/>
        <end position="737"/>
    </location>
</feature>
<evidence type="ECO:0000259" key="9">
    <source>
        <dbReference type="Pfam" id="PF02878"/>
    </source>
</evidence>
<comment type="similarity">
    <text evidence="2">Belongs to the phosphohexose mutase family.</text>
</comment>
<feature type="compositionally biased region" description="Low complexity" evidence="7">
    <location>
        <begin position="1"/>
        <end position="14"/>
    </location>
</feature>
<dbReference type="GO" id="GO:0008973">
    <property type="term" value="F:phosphopentomutase activity"/>
    <property type="evidence" value="ECO:0007669"/>
    <property type="project" value="TreeGrafter"/>
</dbReference>
<evidence type="ECO:0000256" key="1">
    <source>
        <dbReference type="ARBA" id="ARBA00001946"/>
    </source>
</evidence>
<name>A0AAU8G3M0_9MICO</name>
<dbReference type="InterPro" id="IPR005845">
    <property type="entry name" value="A-D-PHexomutase_a/b/a-II"/>
</dbReference>
<dbReference type="PANTHER" id="PTHR45745">
    <property type="entry name" value="PHOSPHOMANNOMUTASE 45A"/>
    <property type="match status" value="1"/>
</dbReference>
<dbReference type="Pfam" id="PF00408">
    <property type="entry name" value="PGM_PMM_IV"/>
    <property type="match status" value="1"/>
</dbReference>
<dbReference type="GO" id="GO:0006166">
    <property type="term" value="P:purine ribonucleoside salvage"/>
    <property type="evidence" value="ECO:0007669"/>
    <property type="project" value="TreeGrafter"/>
</dbReference>
<protein>
    <submittedName>
        <fullName evidence="13">NTP transferase domain-containing protein</fullName>
    </submittedName>
</protein>
<dbReference type="InterPro" id="IPR016055">
    <property type="entry name" value="A-D-PHexomutase_a/b/a-I/II/III"/>
</dbReference>
<dbReference type="PANTHER" id="PTHR45745:SF1">
    <property type="entry name" value="PHOSPHOGLUCOMUTASE 2B-RELATED"/>
    <property type="match status" value="1"/>
</dbReference>
<evidence type="ECO:0000256" key="3">
    <source>
        <dbReference type="ARBA" id="ARBA00022553"/>
    </source>
</evidence>
<dbReference type="AlphaFoldDB" id="A0AAU8G3M0"/>
<evidence type="ECO:0000259" key="11">
    <source>
        <dbReference type="Pfam" id="PF02880"/>
    </source>
</evidence>
<keyword evidence="4" id="KW-0479">Metal-binding</keyword>
<dbReference type="GO" id="GO:0046872">
    <property type="term" value="F:metal ion binding"/>
    <property type="evidence" value="ECO:0007669"/>
    <property type="project" value="UniProtKB-KW"/>
</dbReference>
<dbReference type="Gene3D" id="3.40.120.10">
    <property type="entry name" value="Alpha-D-Glucose-1,6-Bisphosphate, subunit A, domain 3"/>
    <property type="match status" value="3"/>
</dbReference>
<evidence type="ECO:0000256" key="7">
    <source>
        <dbReference type="SAM" id="MobiDB-lite"/>
    </source>
</evidence>
<feature type="domain" description="MobA-like NTP transferase" evidence="12">
    <location>
        <begin position="28"/>
        <end position="218"/>
    </location>
</feature>
<evidence type="ECO:0000256" key="6">
    <source>
        <dbReference type="ARBA" id="ARBA00023235"/>
    </source>
</evidence>
<feature type="domain" description="Alpha-D-phosphohexomutase alpha/beta/alpha" evidence="11">
    <location>
        <begin position="544"/>
        <end position="648"/>
    </location>
</feature>
<dbReference type="InterPro" id="IPR005841">
    <property type="entry name" value="Alpha-D-phosphohexomutase_SF"/>
</dbReference>